<keyword evidence="1" id="KW-0812">Transmembrane</keyword>
<accession>A0A258HJ39</accession>
<gene>
    <name evidence="2" type="ORF">B7Y86_10275</name>
</gene>
<feature type="transmembrane region" description="Helical" evidence="1">
    <location>
        <begin position="12"/>
        <end position="34"/>
    </location>
</feature>
<dbReference type="AlphaFoldDB" id="A0A258HJ39"/>
<dbReference type="Proteomes" id="UP000216147">
    <property type="component" value="Unassembled WGS sequence"/>
</dbReference>
<comment type="caution">
    <text evidence="2">The sequence shown here is derived from an EMBL/GenBank/DDBJ whole genome shotgun (WGS) entry which is preliminary data.</text>
</comment>
<name>A0A258HJ39_9CAUL</name>
<proteinExistence type="predicted"/>
<evidence type="ECO:0000313" key="3">
    <source>
        <dbReference type="Proteomes" id="UP000216147"/>
    </source>
</evidence>
<sequence length="349" mass="36724">MTDAPPIRHKRSGLFAPIGLFLIVLIAWSIWWFVLAGQVRNQLDQRVEAMRAGGWDVTYTALGTSGWPFRVRLGAGNVSITAPSGLAVAAPELAAEANAWNPDKWVLVVDEGLVLTRPGKGKVAVRGQFIRASVHGLTQRWPNVAVEMAKPEFTSHEGAEVFPISRAEKAELYLRPHLAPAGSPGVDTSIDVLFRLIDAEGRPGGPVEGMARNGKLTAQIETVIEDADRLQGADAAGVFAAWTRAGGRFTAVRGELSAGESRATLSSEVLSANADGRLQGVVSLQAVKPMAAIAGLAGSGSDSVNRMGAAGAAAATAVRGDDDMALELTFRDGRTFLGPFAIVPAPKLF</sequence>
<organism evidence="2 3">
    <name type="scientific">Brevundimonas subvibrioides</name>
    <dbReference type="NCBI Taxonomy" id="74313"/>
    <lineage>
        <taxon>Bacteria</taxon>
        <taxon>Pseudomonadati</taxon>
        <taxon>Pseudomonadota</taxon>
        <taxon>Alphaproteobacteria</taxon>
        <taxon>Caulobacterales</taxon>
        <taxon>Caulobacteraceae</taxon>
        <taxon>Brevundimonas</taxon>
    </lineage>
</organism>
<dbReference type="EMBL" id="NCEQ01000008">
    <property type="protein sequence ID" value="OYX56323.1"/>
    <property type="molecule type" value="Genomic_DNA"/>
</dbReference>
<evidence type="ECO:0000256" key="1">
    <source>
        <dbReference type="SAM" id="Phobius"/>
    </source>
</evidence>
<evidence type="ECO:0000313" key="2">
    <source>
        <dbReference type="EMBL" id="OYX56323.1"/>
    </source>
</evidence>
<evidence type="ECO:0008006" key="4">
    <source>
        <dbReference type="Google" id="ProtNLM"/>
    </source>
</evidence>
<protein>
    <recommendedName>
        <fullName evidence="4">DUF2125 domain-containing protein</fullName>
    </recommendedName>
</protein>
<dbReference type="InterPro" id="IPR018666">
    <property type="entry name" value="DUF2125"/>
</dbReference>
<keyword evidence="1" id="KW-1133">Transmembrane helix</keyword>
<keyword evidence="1" id="KW-0472">Membrane</keyword>
<dbReference type="Pfam" id="PF09898">
    <property type="entry name" value="DUF2125"/>
    <property type="match status" value="1"/>
</dbReference>
<reference evidence="2 3" key="1">
    <citation type="submission" date="2017-03" db="EMBL/GenBank/DDBJ databases">
        <title>Lifting the veil on microbial sulfur biogeochemistry in mining wastewaters.</title>
        <authorList>
            <person name="Kantor R.S."/>
            <person name="Colenbrander Nelson T."/>
            <person name="Marshall S."/>
            <person name="Bennett D."/>
            <person name="Apte S."/>
            <person name="Camacho D."/>
            <person name="Thomas B.C."/>
            <person name="Warren L.A."/>
            <person name="Banfield J.F."/>
        </authorList>
    </citation>
    <scope>NUCLEOTIDE SEQUENCE [LARGE SCALE GENOMIC DNA]</scope>
    <source>
        <strain evidence="2">32-68-21</strain>
    </source>
</reference>